<evidence type="ECO:0000256" key="1">
    <source>
        <dbReference type="SAM" id="MobiDB-lite"/>
    </source>
</evidence>
<dbReference type="AlphaFoldDB" id="A0A8J5GZJ8"/>
<feature type="region of interest" description="Disordered" evidence="1">
    <location>
        <begin position="76"/>
        <end position="114"/>
    </location>
</feature>
<feature type="compositionally biased region" description="Pro residues" evidence="1">
    <location>
        <begin position="20"/>
        <end position="32"/>
    </location>
</feature>
<feature type="region of interest" description="Disordered" evidence="1">
    <location>
        <begin position="1"/>
        <end position="34"/>
    </location>
</feature>
<gene>
    <name evidence="2" type="ORF">ZIOFF_026987</name>
</gene>
<dbReference type="PANTHER" id="PTHR33130">
    <property type="entry name" value="PUTATIVE (DUF1639)-RELATED"/>
    <property type="match status" value="1"/>
</dbReference>
<organism evidence="2 3">
    <name type="scientific">Zingiber officinale</name>
    <name type="common">Ginger</name>
    <name type="synonym">Amomum zingiber</name>
    <dbReference type="NCBI Taxonomy" id="94328"/>
    <lineage>
        <taxon>Eukaryota</taxon>
        <taxon>Viridiplantae</taxon>
        <taxon>Streptophyta</taxon>
        <taxon>Embryophyta</taxon>
        <taxon>Tracheophyta</taxon>
        <taxon>Spermatophyta</taxon>
        <taxon>Magnoliopsida</taxon>
        <taxon>Liliopsida</taxon>
        <taxon>Zingiberales</taxon>
        <taxon>Zingiberaceae</taxon>
        <taxon>Zingiber</taxon>
    </lineage>
</organism>
<evidence type="ECO:0000313" key="3">
    <source>
        <dbReference type="Proteomes" id="UP000734854"/>
    </source>
</evidence>
<dbReference type="InterPro" id="IPR012438">
    <property type="entry name" value="DUF1639"/>
</dbReference>
<dbReference type="PANTHER" id="PTHR33130:SF43">
    <property type="entry name" value="OS01G0688600 PROTEIN"/>
    <property type="match status" value="1"/>
</dbReference>
<evidence type="ECO:0000313" key="2">
    <source>
        <dbReference type="EMBL" id="KAG6516522.1"/>
    </source>
</evidence>
<feature type="region of interest" description="Disordered" evidence="1">
    <location>
        <begin position="130"/>
        <end position="161"/>
    </location>
</feature>
<dbReference type="EMBL" id="JACMSC010000007">
    <property type="protein sequence ID" value="KAG6516522.1"/>
    <property type="molecule type" value="Genomic_DNA"/>
</dbReference>
<dbReference type="Pfam" id="PF07797">
    <property type="entry name" value="DUF1639"/>
    <property type="match status" value="1"/>
</dbReference>
<proteinExistence type="predicted"/>
<reference evidence="2 3" key="1">
    <citation type="submission" date="2020-08" db="EMBL/GenBank/DDBJ databases">
        <title>Plant Genome Project.</title>
        <authorList>
            <person name="Zhang R.-G."/>
        </authorList>
    </citation>
    <scope>NUCLEOTIDE SEQUENCE [LARGE SCALE GENOMIC DNA]</scope>
    <source>
        <tissue evidence="2">Rhizome</tissue>
    </source>
</reference>
<comment type="caution">
    <text evidence="2">The sequence shown here is derived from an EMBL/GenBank/DDBJ whole genome shotgun (WGS) entry which is preliminary data.</text>
</comment>
<dbReference type="Proteomes" id="UP000734854">
    <property type="component" value="Unassembled WGS sequence"/>
</dbReference>
<keyword evidence="3" id="KW-1185">Reference proteome</keyword>
<evidence type="ECO:0008006" key="4">
    <source>
        <dbReference type="Google" id="ProtNLM"/>
    </source>
</evidence>
<dbReference type="OrthoDB" id="769821at2759"/>
<protein>
    <recommendedName>
        <fullName evidence="4">DUF1639 family protein</fullName>
    </recommendedName>
</protein>
<sequence>MAIIPHAEGYLPSIGSDTRPPVPSGVSPPPPSRKLHNFIFPTRSWGNQRHLRCTNVPFAGREDTGATLTLSFDRIGRTTGRCPPPSHLEKTSPASTKGKANEGAERTLSSSVPDAERPWNLRKRRAACNAPAEDGCPTTAPGSSAPLLADKSFPPGDAARGRSDAAEMEKFSIVLSREEIEQDFLVFKGTKPPRRPKKRSKIVQRQLDYGFPGLWLSEITPETYKVDD</sequence>
<accession>A0A8J5GZJ8</accession>
<name>A0A8J5GZJ8_ZINOF</name>